<proteinExistence type="predicted"/>
<dbReference type="EMBL" id="HACG01049662">
    <property type="protein sequence ID" value="CEK96527.1"/>
    <property type="molecule type" value="Transcribed_RNA"/>
</dbReference>
<protein>
    <submittedName>
        <fullName evidence="1">Uncharacterized protein</fullName>
    </submittedName>
</protein>
<name>A0A0B7BUE1_9EUPU</name>
<evidence type="ECO:0000313" key="1">
    <source>
        <dbReference type="EMBL" id="CEK96527.1"/>
    </source>
</evidence>
<organism evidence="1">
    <name type="scientific">Arion vulgaris</name>
    <dbReference type="NCBI Taxonomy" id="1028688"/>
    <lineage>
        <taxon>Eukaryota</taxon>
        <taxon>Metazoa</taxon>
        <taxon>Spiralia</taxon>
        <taxon>Lophotrochozoa</taxon>
        <taxon>Mollusca</taxon>
        <taxon>Gastropoda</taxon>
        <taxon>Heterobranchia</taxon>
        <taxon>Euthyneura</taxon>
        <taxon>Panpulmonata</taxon>
        <taxon>Eupulmonata</taxon>
        <taxon>Stylommatophora</taxon>
        <taxon>Helicina</taxon>
        <taxon>Arionoidea</taxon>
        <taxon>Arionidae</taxon>
        <taxon>Arion</taxon>
    </lineage>
</organism>
<accession>A0A0B7BUE1</accession>
<sequence length="86" mass="9510">MFGSTVLDLPYCIYVKIITVVTVPLRFVGPEFYDSYLLPGYKLSSLLSALQLFLNINKEPPTMYTHIIFGVTKLALKSGISAAIGH</sequence>
<gene>
    <name evidence="1" type="primary">ORF212392</name>
</gene>
<reference evidence="1" key="1">
    <citation type="submission" date="2014-12" db="EMBL/GenBank/DDBJ databases">
        <title>Insight into the proteome of Arion vulgaris.</title>
        <authorList>
            <person name="Aradska J."/>
            <person name="Bulat T."/>
            <person name="Smidak R."/>
            <person name="Sarate P."/>
            <person name="Gangsoo J."/>
            <person name="Sialana F."/>
            <person name="Bilban M."/>
            <person name="Lubec G."/>
        </authorList>
    </citation>
    <scope>NUCLEOTIDE SEQUENCE</scope>
    <source>
        <tissue evidence="1">Skin</tissue>
    </source>
</reference>
<dbReference type="AlphaFoldDB" id="A0A0B7BUE1"/>